<dbReference type="PANTHER" id="PTHR24045">
    <property type="match status" value="1"/>
</dbReference>
<dbReference type="AlphaFoldDB" id="A0A1Y1V370"/>
<evidence type="ECO:0000313" key="4">
    <source>
        <dbReference type="EMBL" id="ORX46143.1"/>
    </source>
</evidence>
<sequence>NMEKEIIENYKGEELEPEWEWAKSVSVVYTWVNGDDVNFTDIKSKYNGGYRSFNSRDRNVDELRYSLRSLEQYMPWHNGTIFIVTDNQVPKWLDTSNSKIKIVYHKDIIQEHYRPTYDANTIELFLDRIPGVTEYFIYFNDDMFLNNYVHPCFFFTRKNHYPKVYRSHIVELTKEKTDEIIKKNSVVQMFQASKYFTREIIREYFDPEFEYRYYLHTAYVIYRDLMEPFRQLFKEEIKPVCSDRFRNPFKPHLLYMYQSYLYYATKHEDFPLKIGGIGKAKNVKGTPLPNDRERTIKKYSCEMVPPKTSATFVKFGSINNGYDNNAKRFERFRNDIQLRVYNLNDEYTKDEALYQLVRYMITRYPTPSQFEKKEYVDLDLKVLP</sequence>
<evidence type="ECO:0000256" key="2">
    <source>
        <dbReference type="ARBA" id="ARBA00022679"/>
    </source>
</evidence>
<reference evidence="4 5" key="2">
    <citation type="submission" date="2016-08" db="EMBL/GenBank/DDBJ databases">
        <title>Pervasive Adenine N6-methylation of Active Genes in Fungi.</title>
        <authorList>
            <consortium name="DOE Joint Genome Institute"/>
            <person name="Mondo S.J."/>
            <person name="Dannebaum R.O."/>
            <person name="Kuo R.C."/>
            <person name="Labutti K."/>
            <person name="Haridas S."/>
            <person name="Kuo A."/>
            <person name="Salamov A."/>
            <person name="Ahrendt S.R."/>
            <person name="Lipzen A."/>
            <person name="Sullivan W."/>
            <person name="Andreopoulos W.B."/>
            <person name="Clum A."/>
            <person name="Lindquist E."/>
            <person name="Daum C."/>
            <person name="Ramamoorthy G.K."/>
            <person name="Gryganskyi A."/>
            <person name="Culley D."/>
            <person name="Magnuson J.K."/>
            <person name="James T.Y."/>
            <person name="O'Malley M.A."/>
            <person name="Stajich J.E."/>
            <person name="Spatafora J.W."/>
            <person name="Visel A."/>
            <person name="Grigoriev I.V."/>
        </authorList>
    </citation>
    <scope>NUCLEOTIDE SEQUENCE [LARGE SCALE GENOMIC DNA]</scope>
    <source>
        <strain evidence="5">finn</strain>
    </source>
</reference>
<dbReference type="InterPro" id="IPR021520">
    <property type="entry name" value="Stealth_CR2"/>
</dbReference>
<comment type="caution">
    <text evidence="4">The sequence shown here is derived from an EMBL/GenBank/DDBJ whole genome shotgun (WGS) entry which is preliminary data.</text>
</comment>
<evidence type="ECO:0000259" key="3">
    <source>
        <dbReference type="Pfam" id="PF11380"/>
    </source>
</evidence>
<dbReference type="STRING" id="1754191.A0A1Y1V370"/>
<accession>A0A1Y1V370</accession>
<reference evidence="4 5" key="1">
    <citation type="submission" date="2016-08" db="EMBL/GenBank/DDBJ databases">
        <title>Genomes of anaerobic fungi encode conserved fungal cellulosomes for biomass hydrolysis.</title>
        <authorList>
            <consortium name="DOE Joint Genome Institute"/>
            <person name="Haitjema C.H."/>
            <person name="Gilmore S.P."/>
            <person name="Henske J.K."/>
            <person name="Solomon K.V."/>
            <person name="De Groot R."/>
            <person name="Kuo A."/>
            <person name="Mondo S.J."/>
            <person name="Salamov A.A."/>
            <person name="Labutti K."/>
            <person name="Zhao Z."/>
            <person name="Chiniquy J."/>
            <person name="Barry K."/>
            <person name="Brewer H.M."/>
            <person name="Purvine S.O."/>
            <person name="Wright A.T."/>
            <person name="Boxma B."/>
            <person name="Van Alen T."/>
            <person name="Hackstein J.H."/>
            <person name="Baker S.E."/>
            <person name="Grigoriev I.V."/>
            <person name="O'Malley M.A."/>
        </authorList>
    </citation>
    <scope>NUCLEOTIDE SEQUENCE [LARGE SCALE GENOMIC DNA]</scope>
    <source>
        <strain evidence="5">finn</strain>
    </source>
</reference>
<comment type="similarity">
    <text evidence="1">Belongs to the stealth family.</text>
</comment>
<feature type="domain" description="Stealth protein CR2 conserved region 2" evidence="3">
    <location>
        <begin position="56"/>
        <end position="159"/>
    </location>
</feature>
<dbReference type="GO" id="GO:0005794">
    <property type="term" value="C:Golgi apparatus"/>
    <property type="evidence" value="ECO:0007669"/>
    <property type="project" value="TreeGrafter"/>
</dbReference>
<dbReference type="InterPro" id="IPR047141">
    <property type="entry name" value="Stealth"/>
</dbReference>
<feature type="non-terminal residue" evidence="4">
    <location>
        <position position="384"/>
    </location>
</feature>
<proteinExistence type="inferred from homology"/>
<protein>
    <recommendedName>
        <fullName evidence="3">Stealth protein CR2 conserved region 2 domain-containing protein</fullName>
    </recommendedName>
</protein>
<evidence type="ECO:0000313" key="5">
    <source>
        <dbReference type="Proteomes" id="UP000193719"/>
    </source>
</evidence>
<gene>
    <name evidence="4" type="ORF">BCR36DRAFT_239941</name>
</gene>
<dbReference type="EMBL" id="MCFH01000036">
    <property type="protein sequence ID" value="ORX46143.1"/>
    <property type="molecule type" value="Genomic_DNA"/>
</dbReference>
<keyword evidence="2" id="KW-0808">Transferase</keyword>
<dbReference type="GO" id="GO:0016772">
    <property type="term" value="F:transferase activity, transferring phosphorus-containing groups"/>
    <property type="evidence" value="ECO:0007669"/>
    <property type="project" value="InterPro"/>
</dbReference>
<evidence type="ECO:0000256" key="1">
    <source>
        <dbReference type="ARBA" id="ARBA00007583"/>
    </source>
</evidence>
<dbReference type="PANTHER" id="PTHR24045:SF0">
    <property type="entry name" value="N-ACETYLGLUCOSAMINE-1-PHOSPHOTRANSFERASE SUBUNITS ALPHA_BETA"/>
    <property type="match status" value="1"/>
</dbReference>
<organism evidence="4 5">
    <name type="scientific">Piromyces finnis</name>
    <dbReference type="NCBI Taxonomy" id="1754191"/>
    <lineage>
        <taxon>Eukaryota</taxon>
        <taxon>Fungi</taxon>
        <taxon>Fungi incertae sedis</taxon>
        <taxon>Chytridiomycota</taxon>
        <taxon>Chytridiomycota incertae sedis</taxon>
        <taxon>Neocallimastigomycetes</taxon>
        <taxon>Neocallimastigales</taxon>
        <taxon>Neocallimastigaceae</taxon>
        <taxon>Piromyces</taxon>
    </lineage>
</organism>
<name>A0A1Y1V370_9FUNG</name>
<dbReference type="Proteomes" id="UP000193719">
    <property type="component" value="Unassembled WGS sequence"/>
</dbReference>
<keyword evidence="5" id="KW-1185">Reference proteome</keyword>
<dbReference type="OrthoDB" id="2126793at2759"/>
<feature type="non-terminal residue" evidence="4">
    <location>
        <position position="1"/>
    </location>
</feature>
<dbReference type="Pfam" id="PF11380">
    <property type="entry name" value="Stealth_CR2"/>
    <property type="match status" value="1"/>
</dbReference>